<evidence type="ECO:0000313" key="2">
    <source>
        <dbReference type="Proteomes" id="UP000570595"/>
    </source>
</evidence>
<proteinExistence type="predicted"/>
<dbReference type="AlphaFoldDB" id="A0A7J6LVA6"/>
<dbReference type="Proteomes" id="UP000570595">
    <property type="component" value="Unassembled WGS sequence"/>
</dbReference>
<name>A0A7J6LVA6_PEROL</name>
<protein>
    <submittedName>
        <fullName evidence="1">Uncharacterized protein</fullName>
    </submittedName>
</protein>
<gene>
    <name evidence="1" type="ORF">FOZ61_001810</name>
</gene>
<comment type="caution">
    <text evidence="1">The sequence shown here is derived from an EMBL/GenBank/DDBJ whole genome shotgun (WGS) entry which is preliminary data.</text>
</comment>
<dbReference type="EMBL" id="JABAHT010000147">
    <property type="protein sequence ID" value="KAF4663238.1"/>
    <property type="molecule type" value="Genomic_DNA"/>
</dbReference>
<evidence type="ECO:0000313" key="1">
    <source>
        <dbReference type="EMBL" id="KAF4663238.1"/>
    </source>
</evidence>
<sequence length="69" mass="7716">MMGHLRSLWESPNGSADPVEECYLAAAESLDACKKEKTETERVLMELLLKAGESRDKAMNEMLQSLDTL</sequence>
<organism evidence="1 2">
    <name type="scientific">Perkinsus olseni</name>
    <name type="common">Perkinsus atlanticus</name>
    <dbReference type="NCBI Taxonomy" id="32597"/>
    <lineage>
        <taxon>Eukaryota</taxon>
        <taxon>Sar</taxon>
        <taxon>Alveolata</taxon>
        <taxon>Perkinsozoa</taxon>
        <taxon>Perkinsea</taxon>
        <taxon>Perkinsida</taxon>
        <taxon>Perkinsidae</taxon>
        <taxon>Perkinsus</taxon>
    </lineage>
</organism>
<reference evidence="1 2" key="1">
    <citation type="submission" date="2020-04" db="EMBL/GenBank/DDBJ databases">
        <title>Perkinsus olseni comparative genomics.</title>
        <authorList>
            <person name="Bogema D.R."/>
        </authorList>
    </citation>
    <scope>NUCLEOTIDE SEQUENCE [LARGE SCALE GENOMIC DNA]</scope>
    <source>
        <strain evidence="1">ATCC PRA-179</strain>
    </source>
</reference>
<accession>A0A7J6LVA6</accession>